<dbReference type="Pfam" id="PF07282">
    <property type="entry name" value="Cas12f1-like_TNB"/>
    <property type="match status" value="1"/>
</dbReference>
<keyword evidence="1" id="KW-0238">DNA-binding</keyword>
<protein>
    <submittedName>
        <fullName evidence="3">Zinc ribbon domain-containing protein</fullName>
    </submittedName>
</protein>
<proteinExistence type="predicted"/>
<dbReference type="EMBL" id="CP139961">
    <property type="protein sequence ID" value="WQE04963.1"/>
    <property type="molecule type" value="Genomic_DNA"/>
</dbReference>
<reference evidence="3 4" key="1">
    <citation type="submission" date="2023-12" db="EMBL/GenBank/DDBJ databases">
        <title>Genome sequencing and assembly of bacterial species from a model synthetic community.</title>
        <authorList>
            <person name="Hogle S.L."/>
        </authorList>
    </citation>
    <scope>NUCLEOTIDE SEQUENCE [LARGE SCALE GENOMIC DNA]</scope>
    <source>
        <strain evidence="3 4">HAMBI_2792</strain>
    </source>
</reference>
<dbReference type="RefSeq" id="WP_114800886.1">
    <property type="nucleotide sequence ID" value="NZ_CP139961.1"/>
</dbReference>
<evidence type="ECO:0000256" key="1">
    <source>
        <dbReference type="ARBA" id="ARBA00023125"/>
    </source>
</evidence>
<sequence length="63" mass="6904">MEKYTAQTCSCCGDRYGNPKGRAGLAIREWICTKHGIPHDRGMNGSKNILAVGDRLLGRILLS</sequence>
<evidence type="ECO:0000259" key="2">
    <source>
        <dbReference type="Pfam" id="PF07282"/>
    </source>
</evidence>
<feature type="domain" description="Cas12f1-like TNB" evidence="2">
    <location>
        <begin position="2"/>
        <end position="49"/>
    </location>
</feature>
<accession>A0ABZ0X0B4</accession>
<dbReference type="InterPro" id="IPR010095">
    <property type="entry name" value="Cas12f1-like_TNB"/>
</dbReference>
<name>A0ABZ0X0B4_9GAMM</name>
<evidence type="ECO:0000313" key="3">
    <source>
        <dbReference type="EMBL" id="WQE04963.1"/>
    </source>
</evidence>
<dbReference type="Proteomes" id="UP001324384">
    <property type="component" value="Chromosome"/>
</dbReference>
<organism evidence="3 4">
    <name type="scientific">Moraxella canis</name>
    <dbReference type="NCBI Taxonomy" id="90239"/>
    <lineage>
        <taxon>Bacteria</taxon>
        <taxon>Pseudomonadati</taxon>
        <taxon>Pseudomonadota</taxon>
        <taxon>Gammaproteobacteria</taxon>
        <taxon>Moraxellales</taxon>
        <taxon>Moraxellaceae</taxon>
        <taxon>Moraxella</taxon>
    </lineage>
</organism>
<gene>
    <name evidence="3" type="ORF">U0021_06595</name>
</gene>
<keyword evidence="4" id="KW-1185">Reference proteome</keyword>
<evidence type="ECO:0000313" key="4">
    <source>
        <dbReference type="Proteomes" id="UP001324384"/>
    </source>
</evidence>